<keyword evidence="1" id="KW-0472">Membrane</keyword>
<organism evidence="2 3">
    <name type="scientific">Melipona quadrifasciata</name>
    <dbReference type="NCBI Taxonomy" id="166423"/>
    <lineage>
        <taxon>Eukaryota</taxon>
        <taxon>Metazoa</taxon>
        <taxon>Ecdysozoa</taxon>
        <taxon>Arthropoda</taxon>
        <taxon>Hexapoda</taxon>
        <taxon>Insecta</taxon>
        <taxon>Pterygota</taxon>
        <taxon>Neoptera</taxon>
        <taxon>Endopterygota</taxon>
        <taxon>Hymenoptera</taxon>
        <taxon>Apocrita</taxon>
        <taxon>Aculeata</taxon>
        <taxon>Apoidea</taxon>
        <taxon>Anthophila</taxon>
        <taxon>Apidae</taxon>
        <taxon>Melipona</taxon>
    </lineage>
</organism>
<keyword evidence="1" id="KW-0812">Transmembrane</keyword>
<protein>
    <submittedName>
        <fullName evidence="2">Uncharacterized protein</fullName>
    </submittedName>
</protein>
<keyword evidence="3" id="KW-1185">Reference proteome</keyword>
<keyword evidence="1" id="KW-1133">Transmembrane helix</keyword>
<proteinExistence type="predicted"/>
<accession>A0A0N0U4R6</accession>
<dbReference type="AlphaFoldDB" id="A0A0N0U4R6"/>
<reference evidence="2 3" key="1">
    <citation type="submission" date="2015-07" db="EMBL/GenBank/DDBJ databases">
        <title>The genome of Melipona quadrifasciata.</title>
        <authorList>
            <person name="Pan H."/>
            <person name="Kapheim K."/>
        </authorList>
    </citation>
    <scope>NUCLEOTIDE SEQUENCE [LARGE SCALE GENOMIC DNA]</scope>
    <source>
        <strain evidence="2">0111107301</strain>
        <tissue evidence="2">Whole body</tissue>
    </source>
</reference>
<dbReference type="Proteomes" id="UP000053105">
    <property type="component" value="Unassembled WGS sequence"/>
</dbReference>
<sequence length="164" mass="18616">MQYNTKCSRNNVASVAETLGNSDFCNKISNSGQELRRLRCLFNQMDCLKTRKPMTSIKYNCLYDPEAWYIKPSPEENKPIWTVPMRRPLITYSSTADVIMTANLNNIGSDLLYPIPGRSYLLQGIRATRQTVLSLVFFFAVTTALSMQPAIIASLLGYTRRNSE</sequence>
<feature type="transmembrane region" description="Helical" evidence="1">
    <location>
        <begin position="132"/>
        <end position="158"/>
    </location>
</feature>
<name>A0A0N0U4R6_9HYME</name>
<evidence type="ECO:0000313" key="2">
    <source>
        <dbReference type="EMBL" id="KOX73028.1"/>
    </source>
</evidence>
<evidence type="ECO:0000256" key="1">
    <source>
        <dbReference type="SAM" id="Phobius"/>
    </source>
</evidence>
<dbReference type="EMBL" id="KQ435804">
    <property type="protein sequence ID" value="KOX73028.1"/>
    <property type="molecule type" value="Genomic_DNA"/>
</dbReference>
<gene>
    <name evidence="2" type="ORF">WN51_01750</name>
</gene>
<evidence type="ECO:0000313" key="3">
    <source>
        <dbReference type="Proteomes" id="UP000053105"/>
    </source>
</evidence>
<dbReference type="OrthoDB" id="7676726at2759"/>